<dbReference type="InterPro" id="IPR013325">
    <property type="entry name" value="RNA_pol_sigma_r2"/>
</dbReference>
<dbReference type="EMBL" id="BAAARN010000002">
    <property type="protein sequence ID" value="GAA2737197.1"/>
    <property type="molecule type" value="Genomic_DNA"/>
</dbReference>
<comment type="caution">
    <text evidence="2">The sequence shown here is derived from an EMBL/GenBank/DDBJ whole genome shotgun (WGS) entry which is preliminary data.</text>
</comment>
<organism evidence="2 3">
    <name type="scientific">Pedococcus aerophilus</name>
    <dbReference type="NCBI Taxonomy" id="436356"/>
    <lineage>
        <taxon>Bacteria</taxon>
        <taxon>Bacillati</taxon>
        <taxon>Actinomycetota</taxon>
        <taxon>Actinomycetes</taxon>
        <taxon>Micrococcales</taxon>
        <taxon>Intrasporangiaceae</taxon>
        <taxon>Pedococcus</taxon>
    </lineage>
</organism>
<keyword evidence="3" id="KW-1185">Reference proteome</keyword>
<reference evidence="2 3" key="1">
    <citation type="journal article" date="2019" name="Int. J. Syst. Evol. Microbiol.">
        <title>The Global Catalogue of Microorganisms (GCM) 10K type strain sequencing project: providing services to taxonomists for standard genome sequencing and annotation.</title>
        <authorList>
            <consortium name="The Broad Institute Genomics Platform"/>
            <consortium name="The Broad Institute Genome Sequencing Center for Infectious Disease"/>
            <person name="Wu L."/>
            <person name="Ma J."/>
        </authorList>
    </citation>
    <scope>NUCLEOTIDE SEQUENCE [LARGE SCALE GENOMIC DNA]</scope>
    <source>
        <strain evidence="2 3">JCM 16378</strain>
    </source>
</reference>
<evidence type="ECO:0008006" key="4">
    <source>
        <dbReference type="Google" id="ProtNLM"/>
    </source>
</evidence>
<name>A0ABN3US00_9MICO</name>
<evidence type="ECO:0000313" key="3">
    <source>
        <dbReference type="Proteomes" id="UP001501326"/>
    </source>
</evidence>
<feature type="region of interest" description="Disordered" evidence="1">
    <location>
        <begin position="1"/>
        <end position="20"/>
    </location>
</feature>
<gene>
    <name evidence="2" type="ORF">GCM10009867_23450</name>
</gene>
<evidence type="ECO:0000313" key="2">
    <source>
        <dbReference type="EMBL" id="GAA2737197.1"/>
    </source>
</evidence>
<dbReference type="Gene3D" id="1.10.1740.10">
    <property type="match status" value="1"/>
</dbReference>
<sequence>MKDMTDVAQGSQFRRDEQSVPAAELEGLLRRSALGDTTAFGTLYDHTAPRFYQLSLAVTGDARRAEEATRAAYAQIWARSREFDAATHRALSWMTTIVYELARSLRLAQTA</sequence>
<dbReference type="Proteomes" id="UP001501326">
    <property type="component" value="Unassembled WGS sequence"/>
</dbReference>
<proteinExistence type="predicted"/>
<protein>
    <recommendedName>
        <fullName evidence="4">RNA polymerase sigma-70 region 2 domain-containing protein</fullName>
    </recommendedName>
</protein>
<dbReference type="SUPFAM" id="SSF88946">
    <property type="entry name" value="Sigma2 domain of RNA polymerase sigma factors"/>
    <property type="match status" value="1"/>
</dbReference>
<evidence type="ECO:0000256" key="1">
    <source>
        <dbReference type="SAM" id="MobiDB-lite"/>
    </source>
</evidence>
<accession>A0ABN3US00</accession>